<evidence type="ECO:0000313" key="3">
    <source>
        <dbReference type="Proteomes" id="UP000281553"/>
    </source>
</evidence>
<evidence type="ECO:0000313" key="2">
    <source>
        <dbReference type="EMBL" id="VDN32569.1"/>
    </source>
</evidence>
<dbReference type="AlphaFoldDB" id="A0A3P7QS20"/>
<dbReference type="EMBL" id="UYRU01082345">
    <property type="protein sequence ID" value="VDN32569.1"/>
    <property type="molecule type" value="Genomic_DNA"/>
</dbReference>
<protein>
    <recommendedName>
        <fullName evidence="1">PH domain-containing protein</fullName>
    </recommendedName>
</protein>
<evidence type="ECO:0000259" key="1">
    <source>
        <dbReference type="PROSITE" id="PS50003"/>
    </source>
</evidence>
<dbReference type="InterPro" id="IPR011993">
    <property type="entry name" value="PH-like_dom_sf"/>
</dbReference>
<keyword evidence="3" id="KW-1185">Reference proteome</keyword>
<dbReference type="Gene3D" id="2.30.29.30">
    <property type="entry name" value="Pleckstrin-homology domain (PH domain)/Phosphotyrosine-binding domain (PTB)"/>
    <property type="match status" value="1"/>
</dbReference>
<name>A0A3P7QS20_DIBLA</name>
<sequence length="85" mass="9931">MQIGLTPSIRQDKRRFAVWTANRAQTYYFQSATAVIRTRWVNAINGLLMRQLKILREASRSSRTNSFVADHERHSLMRSETTADF</sequence>
<dbReference type="PROSITE" id="PS50003">
    <property type="entry name" value="PH_DOMAIN"/>
    <property type="match status" value="1"/>
</dbReference>
<reference evidence="2 3" key="1">
    <citation type="submission" date="2018-11" db="EMBL/GenBank/DDBJ databases">
        <authorList>
            <consortium name="Pathogen Informatics"/>
        </authorList>
    </citation>
    <scope>NUCLEOTIDE SEQUENCE [LARGE SCALE GENOMIC DNA]</scope>
</reference>
<proteinExistence type="predicted"/>
<gene>
    <name evidence="2" type="ORF">DILT_LOCUS16008</name>
</gene>
<accession>A0A3P7QS20</accession>
<feature type="domain" description="PH" evidence="1">
    <location>
        <begin position="1"/>
        <end position="49"/>
    </location>
</feature>
<organism evidence="2 3">
    <name type="scientific">Dibothriocephalus latus</name>
    <name type="common">Fish tapeworm</name>
    <name type="synonym">Diphyllobothrium latum</name>
    <dbReference type="NCBI Taxonomy" id="60516"/>
    <lineage>
        <taxon>Eukaryota</taxon>
        <taxon>Metazoa</taxon>
        <taxon>Spiralia</taxon>
        <taxon>Lophotrochozoa</taxon>
        <taxon>Platyhelminthes</taxon>
        <taxon>Cestoda</taxon>
        <taxon>Eucestoda</taxon>
        <taxon>Diphyllobothriidea</taxon>
        <taxon>Diphyllobothriidae</taxon>
        <taxon>Dibothriocephalus</taxon>
    </lineage>
</organism>
<dbReference type="InterPro" id="IPR001849">
    <property type="entry name" value="PH_domain"/>
</dbReference>
<dbReference type="Proteomes" id="UP000281553">
    <property type="component" value="Unassembled WGS sequence"/>
</dbReference>
<dbReference type="SUPFAM" id="SSF50729">
    <property type="entry name" value="PH domain-like"/>
    <property type="match status" value="1"/>
</dbReference>